<dbReference type="Proteomes" id="UP000245998">
    <property type="component" value="Unassembled WGS sequence"/>
</dbReference>
<keyword evidence="2" id="KW-1185">Reference proteome</keyword>
<accession>A0A2U1JI11</accession>
<organism evidence="1 2">
    <name type="scientific">Pueribacillus theae</name>
    <dbReference type="NCBI Taxonomy" id="2171751"/>
    <lineage>
        <taxon>Bacteria</taxon>
        <taxon>Bacillati</taxon>
        <taxon>Bacillota</taxon>
        <taxon>Bacilli</taxon>
        <taxon>Bacillales</taxon>
        <taxon>Bacillaceae</taxon>
        <taxon>Pueribacillus</taxon>
    </lineage>
</organism>
<feature type="non-terminal residue" evidence="1">
    <location>
        <position position="1"/>
    </location>
</feature>
<evidence type="ECO:0000313" key="1">
    <source>
        <dbReference type="EMBL" id="PWA04820.1"/>
    </source>
</evidence>
<evidence type="ECO:0000313" key="2">
    <source>
        <dbReference type="Proteomes" id="UP000245998"/>
    </source>
</evidence>
<dbReference type="AlphaFoldDB" id="A0A2U1JI11"/>
<dbReference type="EMBL" id="QCZG01000085">
    <property type="protein sequence ID" value="PWA04820.1"/>
    <property type="molecule type" value="Genomic_DNA"/>
</dbReference>
<protein>
    <submittedName>
        <fullName evidence="1">Uncharacterized protein</fullName>
    </submittedName>
</protein>
<name>A0A2U1JI11_9BACI</name>
<comment type="caution">
    <text evidence="1">The sequence shown here is derived from an EMBL/GenBank/DDBJ whole genome shotgun (WGS) entry which is preliminary data.</text>
</comment>
<reference evidence="1 2" key="1">
    <citation type="submission" date="2018-04" db="EMBL/GenBank/DDBJ databases">
        <title>Camelliibacillus theae gen. nov., sp. nov., isolated from Pu'er tea.</title>
        <authorList>
            <person name="Niu L."/>
        </authorList>
    </citation>
    <scope>NUCLEOTIDE SEQUENCE [LARGE SCALE GENOMIC DNA]</scope>
    <source>
        <strain evidence="1 2">T8</strain>
    </source>
</reference>
<gene>
    <name evidence="1" type="ORF">DCC39_18575</name>
</gene>
<sequence length="68" mass="7440">GNYWMEPFSSQVCDPAGHVCLVRKKHSRLSFWKLDVKMGLVETSGLGLIKLSLDKASAKANKAEASFG</sequence>
<dbReference type="RefSeq" id="WP_205948546.1">
    <property type="nucleotide sequence ID" value="NZ_QCZG01000085.1"/>
</dbReference>
<proteinExistence type="predicted"/>